<feature type="transmembrane region" description="Helical" evidence="7">
    <location>
        <begin position="179"/>
        <end position="201"/>
    </location>
</feature>
<dbReference type="EMBL" id="BAAANY010000037">
    <property type="protein sequence ID" value="GAA1711223.1"/>
    <property type="molecule type" value="Genomic_DNA"/>
</dbReference>
<feature type="transmembrane region" description="Helical" evidence="7">
    <location>
        <begin position="59"/>
        <end position="79"/>
    </location>
</feature>
<comment type="caution">
    <text evidence="9">The sequence shown here is derived from an EMBL/GenBank/DDBJ whole genome shotgun (WGS) entry which is preliminary data.</text>
</comment>
<evidence type="ECO:0000256" key="5">
    <source>
        <dbReference type="ARBA" id="ARBA00022989"/>
    </source>
</evidence>
<protein>
    <recommendedName>
        <fullName evidence="8">VTT domain-containing protein</fullName>
    </recommendedName>
</protein>
<keyword evidence="5 7" id="KW-1133">Transmembrane helix</keyword>
<evidence type="ECO:0000256" key="7">
    <source>
        <dbReference type="RuleBase" id="RU367016"/>
    </source>
</evidence>
<accession>A0ABN2IT12</accession>
<dbReference type="RefSeq" id="WP_344314482.1">
    <property type="nucleotide sequence ID" value="NZ_BAAANY010000037.1"/>
</dbReference>
<evidence type="ECO:0000313" key="9">
    <source>
        <dbReference type="EMBL" id="GAA1711223.1"/>
    </source>
</evidence>
<reference evidence="9 10" key="1">
    <citation type="journal article" date="2019" name="Int. J. Syst. Evol. Microbiol.">
        <title>The Global Catalogue of Microorganisms (GCM) 10K type strain sequencing project: providing services to taxonomists for standard genome sequencing and annotation.</title>
        <authorList>
            <consortium name="The Broad Institute Genomics Platform"/>
            <consortium name="The Broad Institute Genome Sequencing Center for Infectious Disease"/>
            <person name="Wu L."/>
            <person name="Ma J."/>
        </authorList>
    </citation>
    <scope>NUCLEOTIDE SEQUENCE [LARGE SCALE GENOMIC DNA]</scope>
    <source>
        <strain evidence="9 10">JCM 14718</strain>
    </source>
</reference>
<feature type="transmembrane region" description="Helical" evidence="7">
    <location>
        <begin position="154"/>
        <end position="173"/>
    </location>
</feature>
<dbReference type="InterPro" id="IPR032818">
    <property type="entry name" value="DedA-like"/>
</dbReference>
<keyword evidence="3 7" id="KW-1003">Cell membrane</keyword>
<evidence type="ECO:0000256" key="3">
    <source>
        <dbReference type="ARBA" id="ARBA00022475"/>
    </source>
</evidence>
<dbReference type="PANTHER" id="PTHR30353:SF0">
    <property type="entry name" value="TRANSMEMBRANE PROTEIN"/>
    <property type="match status" value="1"/>
</dbReference>
<keyword evidence="6 7" id="KW-0472">Membrane</keyword>
<dbReference type="PANTHER" id="PTHR30353">
    <property type="entry name" value="INNER MEMBRANE PROTEIN DEDA-RELATED"/>
    <property type="match status" value="1"/>
</dbReference>
<comment type="subcellular location">
    <subcellularLocation>
        <location evidence="1 7">Cell membrane</location>
        <topology evidence="1 7">Multi-pass membrane protein</topology>
    </subcellularLocation>
</comment>
<evidence type="ECO:0000256" key="4">
    <source>
        <dbReference type="ARBA" id="ARBA00022692"/>
    </source>
</evidence>
<evidence type="ECO:0000256" key="1">
    <source>
        <dbReference type="ARBA" id="ARBA00004651"/>
    </source>
</evidence>
<evidence type="ECO:0000256" key="2">
    <source>
        <dbReference type="ARBA" id="ARBA00010792"/>
    </source>
</evidence>
<evidence type="ECO:0000259" key="8">
    <source>
        <dbReference type="Pfam" id="PF09335"/>
    </source>
</evidence>
<proteinExistence type="inferred from homology"/>
<sequence length="221" mass="23333">MTIAGLLSGLLEVLPAPVVLLLAAGWLTAESGLLIGVVLPGASVAMALGLFARGGAFPLPIAIVTAVVATAVGSQYGYWRGWRATTAGPGRLTRIIDRKVGAEREQRLLAGLRERARWAVGTAHCVAVVRTLVPRLAGRAGVPYRRFAGYDVTGAVVWGTGVTTIGYVAGAAYESAQRLLGLLGLPLIILILVAVLAWRLIRARRARTPERRPDRATTGLR</sequence>
<evidence type="ECO:0000313" key="10">
    <source>
        <dbReference type="Proteomes" id="UP001500618"/>
    </source>
</evidence>
<comment type="similarity">
    <text evidence="2 7">Belongs to the DedA family.</text>
</comment>
<organism evidence="9 10">
    <name type="scientific">Fodinicola feengrottensis</name>
    <dbReference type="NCBI Taxonomy" id="435914"/>
    <lineage>
        <taxon>Bacteria</taxon>
        <taxon>Bacillati</taxon>
        <taxon>Actinomycetota</taxon>
        <taxon>Actinomycetes</taxon>
        <taxon>Mycobacteriales</taxon>
        <taxon>Fodinicola</taxon>
    </lineage>
</organism>
<feature type="transmembrane region" description="Helical" evidence="7">
    <location>
        <begin position="31"/>
        <end position="52"/>
    </location>
</feature>
<dbReference type="Pfam" id="PF09335">
    <property type="entry name" value="VTT_dom"/>
    <property type="match status" value="1"/>
</dbReference>
<dbReference type="Proteomes" id="UP001500618">
    <property type="component" value="Unassembled WGS sequence"/>
</dbReference>
<gene>
    <name evidence="9" type="ORF">GCM10009765_70590</name>
</gene>
<evidence type="ECO:0000256" key="6">
    <source>
        <dbReference type="ARBA" id="ARBA00023136"/>
    </source>
</evidence>
<feature type="domain" description="VTT" evidence="8">
    <location>
        <begin position="40"/>
        <end position="167"/>
    </location>
</feature>
<name>A0ABN2IT12_9ACTN</name>
<dbReference type="InterPro" id="IPR032816">
    <property type="entry name" value="VTT_dom"/>
</dbReference>
<keyword evidence="4 7" id="KW-0812">Transmembrane</keyword>
<keyword evidence="10" id="KW-1185">Reference proteome</keyword>